<evidence type="ECO:0000313" key="4">
    <source>
        <dbReference type="EMBL" id="CAL4123085.1"/>
    </source>
</evidence>
<feature type="region of interest" description="Disordered" evidence="2">
    <location>
        <begin position="55"/>
        <end position="75"/>
    </location>
</feature>
<feature type="region of interest" description="Disordered" evidence="2">
    <location>
        <begin position="1"/>
        <end position="38"/>
    </location>
</feature>
<comment type="caution">
    <text evidence="4">The sequence shown here is derived from an EMBL/GenBank/DDBJ whole genome shotgun (WGS) entry which is preliminary data.</text>
</comment>
<dbReference type="EMBL" id="CAXKWB010021292">
    <property type="protein sequence ID" value="CAL4123085.1"/>
    <property type="molecule type" value="Genomic_DNA"/>
</dbReference>
<dbReference type="PANTHER" id="PTHR12635">
    <property type="entry name" value="RHO-GTPASE-ACTIVATING PROTEIN 6 FAMILY MEMBER"/>
    <property type="match status" value="1"/>
</dbReference>
<sequence length="932" mass="101073">MDPPAGQGGAGDGGKDGKGKKEKGKPGGSKTTTGKLKERWLLTRKTWRYMSDAAGKKLFPEGVNPKSPEDVPKVEEHFQNVSSCNREYVLWPPVHPPQQSPRAPQRRHRRVTSVASDTSEDYGGDTDDDVLSGGASGGAFSPPPGGFNTYPRHGGRERLMSLGELPYQLPPEIYAQLLRSYDYHTLNRVSSRLLEEQLMEEDEFDYEDELEEAREVDGCSLRDVGAQTDSHLDMCVQTDDDLTAEDMVKVGFETKSVTEANVAMARETPTSPTPTDKSSEQPPQGPPAGHHGGGAIGAVKKLWARRESSASKQDEPTPPSTSPEPKKGSGKASAKDREAPPPKGGVAAKLAWAEKNLQGGPPLAPGKSAAEQNKKQDKSKLKNVFKLGLKCDIDQAGFEKKTVETEKVDKFKMVNYDKTLRDVKSKWVPGCGEPEPLDLEPDDSGAERQQQFFKKDSKKSKLKQKVKAIQVGDPLPQFILKSLRISTPVEIIHQRVRRRKKSKAESSDFSSSELDMSFGASCPTSPRYSISVTDDHGTRSMLVSEPEATRLREMGAKVEYKRPSIDASVGTSEFDLEAMGMGGIPPGYQRSLSELQASGYLHQLMVKMGGRGRHPQRGGGIEMVPGIHKDSHGLLQSLLPSVMQRSRSGGSGGHHAPRLVAKKMWRPRSKSQSRASAGTTSIWTPMGGCVWTSVTGRMVTLENTTLPSLTELERLTLQRLAVAKLQALNLGCQIRVPTETSTAQKKRRPYLLKRKALSTGFFDSKKDENKGGSGGTTGMVFGLPLNKCLENERLRSNERAAEALAAANLASQVAADAEAAALGHPDLSLSRKASLGAASHASFSSLNEAVTKQSSTGSLESLNLERKRPSLVGSDLLGPPGLTTPDLLTVETTPQIPGLVSQCFSHLESTGLHTLGIFRVSSSKKRVRQVCH</sequence>
<evidence type="ECO:0000256" key="1">
    <source>
        <dbReference type="ARBA" id="ARBA00022468"/>
    </source>
</evidence>
<keyword evidence="5" id="KW-1185">Reference proteome</keyword>
<feature type="non-terminal residue" evidence="4">
    <location>
        <position position="932"/>
    </location>
</feature>
<feature type="region of interest" description="Disordered" evidence="2">
    <location>
        <begin position="645"/>
        <end position="680"/>
    </location>
</feature>
<name>A0AAV2RD26_MEGNR</name>
<dbReference type="PROSITE" id="PS50238">
    <property type="entry name" value="RHOGAP"/>
    <property type="match status" value="1"/>
</dbReference>
<dbReference type="SUPFAM" id="SSF48350">
    <property type="entry name" value="GTPase activation domain, GAP"/>
    <property type="match status" value="1"/>
</dbReference>
<dbReference type="GO" id="GO:0007165">
    <property type="term" value="P:signal transduction"/>
    <property type="evidence" value="ECO:0007669"/>
    <property type="project" value="InterPro"/>
</dbReference>
<dbReference type="InterPro" id="IPR008936">
    <property type="entry name" value="Rho_GTPase_activation_prot"/>
</dbReference>
<evidence type="ECO:0000313" key="5">
    <source>
        <dbReference type="Proteomes" id="UP001497623"/>
    </source>
</evidence>
<evidence type="ECO:0000256" key="2">
    <source>
        <dbReference type="SAM" id="MobiDB-lite"/>
    </source>
</evidence>
<feature type="region of interest" description="Disordered" evidence="2">
    <location>
        <begin position="92"/>
        <end position="154"/>
    </location>
</feature>
<feature type="domain" description="Rho-GAP" evidence="3">
    <location>
        <begin position="882"/>
        <end position="932"/>
    </location>
</feature>
<feature type="compositionally biased region" description="Basic residues" evidence="2">
    <location>
        <begin position="655"/>
        <end position="671"/>
    </location>
</feature>
<proteinExistence type="predicted"/>
<dbReference type="AlphaFoldDB" id="A0AAV2RD26"/>
<feature type="region of interest" description="Disordered" evidence="2">
    <location>
        <begin position="259"/>
        <end position="380"/>
    </location>
</feature>
<dbReference type="PANTHER" id="PTHR12635:SF7">
    <property type="entry name" value="RHO GTPASE ACTIVATING PROTEIN 6-RELATED"/>
    <property type="match status" value="1"/>
</dbReference>
<dbReference type="InterPro" id="IPR037863">
    <property type="entry name" value="RHOGAP6/36"/>
</dbReference>
<dbReference type="Proteomes" id="UP001497623">
    <property type="component" value="Unassembled WGS sequence"/>
</dbReference>
<accession>A0AAV2RD26</accession>
<protein>
    <recommendedName>
        <fullName evidence="3">Rho-GAP domain-containing protein</fullName>
    </recommendedName>
</protein>
<evidence type="ECO:0000259" key="3">
    <source>
        <dbReference type="PROSITE" id="PS50238"/>
    </source>
</evidence>
<organism evidence="4 5">
    <name type="scientific">Meganyctiphanes norvegica</name>
    <name type="common">Northern krill</name>
    <name type="synonym">Thysanopoda norvegica</name>
    <dbReference type="NCBI Taxonomy" id="48144"/>
    <lineage>
        <taxon>Eukaryota</taxon>
        <taxon>Metazoa</taxon>
        <taxon>Ecdysozoa</taxon>
        <taxon>Arthropoda</taxon>
        <taxon>Crustacea</taxon>
        <taxon>Multicrustacea</taxon>
        <taxon>Malacostraca</taxon>
        <taxon>Eumalacostraca</taxon>
        <taxon>Eucarida</taxon>
        <taxon>Euphausiacea</taxon>
        <taxon>Euphausiidae</taxon>
        <taxon>Meganyctiphanes</taxon>
    </lineage>
</organism>
<feature type="compositionally biased region" description="Basic and acidic residues" evidence="2">
    <location>
        <begin position="304"/>
        <end position="315"/>
    </location>
</feature>
<dbReference type="Gene3D" id="1.10.555.10">
    <property type="entry name" value="Rho GTPase activation protein"/>
    <property type="match status" value="1"/>
</dbReference>
<feature type="compositionally biased region" description="Acidic residues" evidence="2">
    <location>
        <begin position="118"/>
        <end position="130"/>
    </location>
</feature>
<reference evidence="4 5" key="1">
    <citation type="submission" date="2024-05" db="EMBL/GenBank/DDBJ databases">
        <authorList>
            <person name="Wallberg A."/>
        </authorList>
    </citation>
    <scope>NUCLEOTIDE SEQUENCE [LARGE SCALE GENOMIC DNA]</scope>
</reference>
<dbReference type="InterPro" id="IPR000198">
    <property type="entry name" value="RhoGAP_dom"/>
</dbReference>
<dbReference type="GO" id="GO:0005096">
    <property type="term" value="F:GTPase activator activity"/>
    <property type="evidence" value="ECO:0007669"/>
    <property type="project" value="UniProtKB-KW"/>
</dbReference>
<gene>
    <name evidence="4" type="ORF">MNOR_LOCUS23780</name>
</gene>
<keyword evidence="1" id="KW-0343">GTPase activation</keyword>
<feature type="compositionally biased region" description="Gly residues" evidence="2">
    <location>
        <begin position="1"/>
        <end position="12"/>
    </location>
</feature>